<sequence length="237" mass="26479">MPGRKPTAEPATRARRMSPEARREQILDSAVSYIVERGLSTFTLENVAHEAGVSKPLVYKYFTRREDLLRAVMEREYVYLGSHKLDVLPDDVPLEPLIRASNRNAFNYLYERGPVIRLLAGDRSVAELVHQRERNERSAITEHFIKRLMKTYGVPKDVAFICTVMTVNAPILSSRALKRAGITAERAAQVWSDFAMGGWHALQAQQSDAGKPPVAKTVKPKAAKAKAAAPASKRRKA</sequence>
<keyword evidence="3" id="KW-0804">Transcription</keyword>
<name>A0ABZ0CM09_9BURK</name>
<dbReference type="PROSITE" id="PS50977">
    <property type="entry name" value="HTH_TETR_2"/>
    <property type="match status" value="1"/>
</dbReference>
<feature type="domain" description="HTH tetR-type" evidence="6">
    <location>
        <begin position="20"/>
        <end position="80"/>
    </location>
</feature>
<dbReference type="PRINTS" id="PR00455">
    <property type="entry name" value="HTHTETR"/>
</dbReference>
<dbReference type="InterPro" id="IPR009057">
    <property type="entry name" value="Homeodomain-like_sf"/>
</dbReference>
<evidence type="ECO:0000256" key="4">
    <source>
        <dbReference type="PROSITE-ProRule" id="PRU00335"/>
    </source>
</evidence>
<dbReference type="EMBL" id="CP136336">
    <property type="protein sequence ID" value="WOB06019.1"/>
    <property type="molecule type" value="Genomic_DNA"/>
</dbReference>
<keyword evidence="1" id="KW-0805">Transcription regulation</keyword>
<evidence type="ECO:0000256" key="3">
    <source>
        <dbReference type="ARBA" id="ARBA00023163"/>
    </source>
</evidence>
<feature type="region of interest" description="Disordered" evidence="5">
    <location>
        <begin position="205"/>
        <end position="237"/>
    </location>
</feature>
<evidence type="ECO:0000256" key="1">
    <source>
        <dbReference type="ARBA" id="ARBA00023015"/>
    </source>
</evidence>
<dbReference type="PANTHER" id="PTHR30055">
    <property type="entry name" value="HTH-TYPE TRANSCRIPTIONAL REGULATOR RUTR"/>
    <property type="match status" value="1"/>
</dbReference>
<evidence type="ECO:0000256" key="5">
    <source>
        <dbReference type="SAM" id="MobiDB-lite"/>
    </source>
</evidence>
<dbReference type="InterPro" id="IPR050109">
    <property type="entry name" value="HTH-type_TetR-like_transc_reg"/>
</dbReference>
<evidence type="ECO:0000313" key="7">
    <source>
        <dbReference type="EMBL" id="WOB06019.1"/>
    </source>
</evidence>
<keyword evidence="8" id="KW-1185">Reference proteome</keyword>
<feature type="region of interest" description="Disordered" evidence="5">
    <location>
        <begin position="1"/>
        <end position="22"/>
    </location>
</feature>
<dbReference type="SUPFAM" id="SSF46689">
    <property type="entry name" value="Homeodomain-like"/>
    <property type="match status" value="1"/>
</dbReference>
<proteinExistence type="predicted"/>
<accession>A0ABZ0CM09</accession>
<evidence type="ECO:0000256" key="2">
    <source>
        <dbReference type="ARBA" id="ARBA00023125"/>
    </source>
</evidence>
<dbReference type="Gene3D" id="1.10.357.10">
    <property type="entry name" value="Tetracycline Repressor, domain 2"/>
    <property type="match status" value="1"/>
</dbReference>
<dbReference type="Proteomes" id="UP001303946">
    <property type="component" value="Chromosome"/>
</dbReference>
<evidence type="ECO:0000313" key="8">
    <source>
        <dbReference type="Proteomes" id="UP001303946"/>
    </source>
</evidence>
<feature type="DNA-binding region" description="H-T-H motif" evidence="4">
    <location>
        <begin position="43"/>
        <end position="62"/>
    </location>
</feature>
<keyword evidence="2 4" id="KW-0238">DNA-binding</keyword>
<dbReference type="InterPro" id="IPR001647">
    <property type="entry name" value="HTH_TetR"/>
</dbReference>
<dbReference type="RefSeq" id="WP_316698235.1">
    <property type="nucleotide sequence ID" value="NZ_CP136336.1"/>
</dbReference>
<organism evidence="7 8">
    <name type="scientific">Piscinibacter gummiphilus</name>
    <dbReference type="NCBI Taxonomy" id="946333"/>
    <lineage>
        <taxon>Bacteria</taxon>
        <taxon>Pseudomonadati</taxon>
        <taxon>Pseudomonadota</taxon>
        <taxon>Betaproteobacteria</taxon>
        <taxon>Burkholderiales</taxon>
        <taxon>Sphaerotilaceae</taxon>
        <taxon>Piscinibacter</taxon>
    </lineage>
</organism>
<dbReference type="Pfam" id="PF00440">
    <property type="entry name" value="TetR_N"/>
    <property type="match status" value="1"/>
</dbReference>
<gene>
    <name evidence="7" type="ORF">RXV79_13920</name>
</gene>
<protein>
    <submittedName>
        <fullName evidence="7">TetR/AcrR family transcriptional regulator</fullName>
    </submittedName>
</protein>
<evidence type="ECO:0000259" key="6">
    <source>
        <dbReference type="PROSITE" id="PS50977"/>
    </source>
</evidence>
<reference evidence="7 8" key="1">
    <citation type="submission" date="2023-10" db="EMBL/GenBank/DDBJ databases">
        <title>Bacteria for the degradation of biodegradable plastic PBAT(Polybutylene adipate terephthalate).</title>
        <authorList>
            <person name="Weon H.-Y."/>
            <person name="Yeon J."/>
        </authorList>
    </citation>
    <scope>NUCLEOTIDE SEQUENCE [LARGE SCALE GENOMIC DNA]</scope>
    <source>
        <strain evidence="7 8">SBD 7-3</strain>
    </source>
</reference>
<dbReference type="PANTHER" id="PTHR30055:SF234">
    <property type="entry name" value="HTH-TYPE TRANSCRIPTIONAL REGULATOR BETI"/>
    <property type="match status" value="1"/>
</dbReference>